<accession>A0A447QS21</accession>
<keyword evidence="1" id="KW-0808">Transferase</keyword>
<sequence>MNIQPVHMAIMEGEQEIILTEQQALEERFNQVPLYIRRRASSRPIRRWRRAVCRGARLGA</sequence>
<dbReference type="Proteomes" id="UP000271603">
    <property type="component" value="Chromosome"/>
</dbReference>
<evidence type="ECO:0000313" key="2">
    <source>
        <dbReference type="Proteomes" id="UP000271603"/>
    </source>
</evidence>
<dbReference type="GO" id="GO:0032259">
    <property type="term" value="P:methylation"/>
    <property type="evidence" value="ECO:0007669"/>
    <property type="project" value="UniProtKB-KW"/>
</dbReference>
<organism evidence="1 2">
    <name type="scientific">Serratia rubidaea</name>
    <name type="common">Serratia marinorubra</name>
    <dbReference type="NCBI Taxonomy" id="61652"/>
    <lineage>
        <taxon>Bacteria</taxon>
        <taxon>Pseudomonadati</taxon>
        <taxon>Pseudomonadota</taxon>
        <taxon>Gammaproteobacteria</taxon>
        <taxon>Enterobacterales</taxon>
        <taxon>Yersiniaceae</taxon>
        <taxon>Serratia</taxon>
    </lineage>
</organism>
<name>A0A447QS21_SERRU</name>
<proteinExistence type="predicted"/>
<reference evidence="1 2" key="1">
    <citation type="submission" date="2018-12" db="EMBL/GenBank/DDBJ databases">
        <authorList>
            <consortium name="Pathogen Informatics"/>
        </authorList>
    </citation>
    <scope>NUCLEOTIDE SEQUENCE [LARGE SCALE GENOMIC DNA]</scope>
    <source>
        <strain evidence="1 2">NCTC9419</strain>
    </source>
</reference>
<dbReference type="GO" id="GO:0008168">
    <property type="term" value="F:methyltransferase activity"/>
    <property type="evidence" value="ECO:0007669"/>
    <property type="project" value="UniProtKB-KW"/>
</dbReference>
<keyword evidence="1" id="KW-0489">Methyltransferase</keyword>
<dbReference type="EC" id="2.1.1.189" evidence="1"/>
<evidence type="ECO:0000313" key="1">
    <source>
        <dbReference type="EMBL" id="VEA72834.1"/>
    </source>
</evidence>
<gene>
    <name evidence="1" type="primary">rlmC_3</name>
    <name evidence="1" type="ORF">NCTC9419_04451</name>
</gene>
<dbReference type="EMBL" id="LR134155">
    <property type="protein sequence ID" value="VEA72834.1"/>
    <property type="molecule type" value="Genomic_DNA"/>
</dbReference>
<protein>
    <submittedName>
        <fullName evidence="1">23S rRNA (Uracil(747)-C(5))-methyltransferase RlmC</fullName>
        <ecNumber evidence="1">2.1.1.189</ecNumber>
    </submittedName>
</protein>
<dbReference type="AlphaFoldDB" id="A0A447QS21"/>